<dbReference type="GO" id="GO:0000731">
    <property type="term" value="P:DNA synthesis involved in DNA repair"/>
    <property type="evidence" value="ECO:0007669"/>
    <property type="project" value="TreeGrafter"/>
</dbReference>
<comment type="subcellular location">
    <subcellularLocation>
        <location evidence="1 9 10">Cytoplasm</location>
    </subcellularLocation>
</comment>
<feature type="binding site" evidence="9">
    <location>
        <begin position="31"/>
        <end position="38"/>
    </location>
    <ligand>
        <name>ATP</name>
        <dbReference type="ChEBI" id="CHEBI:30616"/>
    </ligand>
</feature>
<evidence type="ECO:0000313" key="13">
    <source>
        <dbReference type="Proteomes" id="UP000321513"/>
    </source>
</evidence>
<dbReference type="Proteomes" id="UP000321513">
    <property type="component" value="Unassembled WGS sequence"/>
</dbReference>
<gene>
    <name evidence="9 12" type="primary">recF</name>
    <name evidence="12" type="ORF">SAE01_38280</name>
</gene>
<keyword evidence="9 10" id="KW-0227">DNA damage</keyword>
<protein>
    <recommendedName>
        <fullName evidence="3 9">DNA replication and repair protein RecF</fullName>
    </recommendedName>
</protein>
<dbReference type="PANTHER" id="PTHR32182:SF0">
    <property type="entry name" value="DNA REPLICATION AND REPAIR PROTEIN RECF"/>
    <property type="match status" value="1"/>
</dbReference>
<evidence type="ECO:0000256" key="10">
    <source>
        <dbReference type="RuleBase" id="RU000578"/>
    </source>
</evidence>
<dbReference type="OrthoDB" id="9803889at2"/>
<comment type="function">
    <text evidence="9 10">The RecF protein is involved in DNA metabolism; it is required for DNA replication and normal SOS inducibility. RecF binds preferentially to single-stranded, linear DNA. It also seems to bind ATP.</text>
</comment>
<evidence type="ECO:0000256" key="3">
    <source>
        <dbReference type="ARBA" id="ARBA00020170"/>
    </source>
</evidence>
<dbReference type="GO" id="GO:0006302">
    <property type="term" value="P:double-strand break repair"/>
    <property type="evidence" value="ECO:0007669"/>
    <property type="project" value="TreeGrafter"/>
</dbReference>
<evidence type="ECO:0000256" key="1">
    <source>
        <dbReference type="ARBA" id="ARBA00004496"/>
    </source>
</evidence>
<reference evidence="12 13" key="1">
    <citation type="submission" date="2019-07" db="EMBL/GenBank/DDBJ databases">
        <title>Whole genome shotgun sequence of Segetibacter aerophilus NBRC 106135.</title>
        <authorList>
            <person name="Hosoyama A."/>
            <person name="Uohara A."/>
            <person name="Ohji S."/>
            <person name="Ichikawa N."/>
        </authorList>
    </citation>
    <scope>NUCLEOTIDE SEQUENCE [LARGE SCALE GENOMIC DNA]</scope>
    <source>
        <strain evidence="12 13">NBRC 106135</strain>
    </source>
</reference>
<dbReference type="NCBIfam" id="TIGR00611">
    <property type="entry name" value="recf"/>
    <property type="match status" value="1"/>
</dbReference>
<dbReference type="GO" id="GO:0005737">
    <property type="term" value="C:cytoplasm"/>
    <property type="evidence" value="ECO:0007669"/>
    <property type="project" value="UniProtKB-SubCell"/>
</dbReference>
<dbReference type="HAMAP" id="MF_00365">
    <property type="entry name" value="RecF"/>
    <property type="match status" value="1"/>
</dbReference>
<keyword evidence="4 9" id="KW-0963">Cytoplasm</keyword>
<dbReference type="GO" id="GO:0006260">
    <property type="term" value="P:DNA replication"/>
    <property type="evidence" value="ECO:0007669"/>
    <property type="project" value="UniProtKB-UniRule"/>
</dbReference>
<evidence type="ECO:0000256" key="6">
    <source>
        <dbReference type="ARBA" id="ARBA00022741"/>
    </source>
</evidence>
<dbReference type="PROSITE" id="PS00617">
    <property type="entry name" value="RECF_1"/>
    <property type="match status" value="1"/>
</dbReference>
<dbReference type="InterPro" id="IPR027417">
    <property type="entry name" value="P-loop_NTPase"/>
</dbReference>
<evidence type="ECO:0000256" key="9">
    <source>
        <dbReference type="HAMAP-Rule" id="MF_00365"/>
    </source>
</evidence>
<dbReference type="InterPro" id="IPR018078">
    <property type="entry name" value="DNA-binding_RecF_CS"/>
</dbReference>
<keyword evidence="9 10" id="KW-0234">DNA repair</keyword>
<dbReference type="InterPro" id="IPR001238">
    <property type="entry name" value="DNA-binding_RecF"/>
</dbReference>
<feature type="domain" description="RecF/RecN/SMC N-terminal" evidence="11">
    <location>
        <begin position="4"/>
        <end position="350"/>
    </location>
</feature>
<keyword evidence="8 9" id="KW-0238">DNA-binding</keyword>
<proteinExistence type="inferred from homology"/>
<evidence type="ECO:0000313" key="12">
    <source>
        <dbReference type="EMBL" id="GEO11332.1"/>
    </source>
</evidence>
<dbReference type="RefSeq" id="WP_147205442.1">
    <property type="nucleotide sequence ID" value="NZ_BJYT01000019.1"/>
</dbReference>
<comment type="caution">
    <text evidence="12">The sequence shown here is derived from an EMBL/GenBank/DDBJ whole genome shotgun (WGS) entry which is preliminary data.</text>
</comment>
<dbReference type="GO" id="GO:0005524">
    <property type="term" value="F:ATP binding"/>
    <property type="evidence" value="ECO:0007669"/>
    <property type="project" value="UniProtKB-UniRule"/>
</dbReference>
<comment type="similarity">
    <text evidence="2 9 10">Belongs to the RecF family.</text>
</comment>
<dbReference type="EMBL" id="BJYT01000019">
    <property type="protein sequence ID" value="GEO11332.1"/>
    <property type="molecule type" value="Genomic_DNA"/>
</dbReference>
<keyword evidence="9 10" id="KW-0742">SOS response</keyword>
<dbReference type="GO" id="GO:0009432">
    <property type="term" value="P:SOS response"/>
    <property type="evidence" value="ECO:0007669"/>
    <property type="project" value="UniProtKB-UniRule"/>
</dbReference>
<evidence type="ECO:0000256" key="5">
    <source>
        <dbReference type="ARBA" id="ARBA00022705"/>
    </source>
</evidence>
<evidence type="ECO:0000256" key="2">
    <source>
        <dbReference type="ARBA" id="ARBA00008016"/>
    </source>
</evidence>
<dbReference type="AlphaFoldDB" id="A0A512BH81"/>
<keyword evidence="5 9" id="KW-0235">DNA replication</keyword>
<dbReference type="Pfam" id="PF02463">
    <property type="entry name" value="SMC_N"/>
    <property type="match status" value="1"/>
</dbReference>
<dbReference type="SUPFAM" id="SSF52540">
    <property type="entry name" value="P-loop containing nucleoside triphosphate hydrolases"/>
    <property type="match status" value="1"/>
</dbReference>
<dbReference type="InterPro" id="IPR003395">
    <property type="entry name" value="RecF/RecN/SMC_N"/>
</dbReference>
<evidence type="ECO:0000256" key="7">
    <source>
        <dbReference type="ARBA" id="ARBA00022840"/>
    </source>
</evidence>
<keyword evidence="13" id="KW-1185">Reference proteome</keyword>
<dbReference type="Gene3D" id="3.40.50.300">
    <property type="entry name" value="P-loop containing nucleotide triphosphate hydrolases"/>
    <property type="match status" value="1"/>
</dbReference>
<dbReference type="PROSITE" id="PS00618">
    <property type="entry name" value="RECF_2"/>
    <property type="match status" value="1"/>
</dbReference>
<sequence>MLQLNNITLYQFKNYRQQSLQFKENIVGICGNNGLGKTNLLDAIYFLCFTKSYFSKTDSASVHHGLQGLRIEGSFTRNGETEKVVCILRENNKKEIQRNGEDYKRFSAHIGQFPAVVIAPDDVELITGTSETRRKYLDTLLSQLDSNYLQNLIDYNKVLQQRNSLLKSAGERGYLDESLLDILSQQLVKPGNYIFNYRKKFLSNYLPRVAESYLKIAGTHEPVILAYYSPLFEDSFEKLLATFKQKDLMLQRTTIGIHRDDIELKLNNENFKNIASQGQRKSLLFALKLKEFDELAIAKGFTPILLLDDVFEKLDAGRMQNLLHHVCIENRSQVFITDTHKERLEQALGNLHVPFQLIEL</sequence>
<keyword evidence="7 9" id="KW-0067">ATP-binding</keyword>
<keyword evidence="6 9" id="KW-0547">Nucleotide-binding</keyword>
<name>A0A512BH81_9BACT</name>
<dbReference type="PANTHER" id="PTHR32182">
    <property type="entry name" value="DNA REPLICATION AND REPAIR PROTEIN RECF"/>
    <property type="match status" value="1"/>
</dbReference>
<evidence type="ECO:0000256" key="4">
    <source>
        <dbReference type="ARBA" id="ARBA00022490"/>
    </source>
</evidence>
<dbReference type="Gene3D" id="1.20.1050.90">
    <property type="entry name" value="RecF/RecN/SMC, N-terminal domain"/>
    <property type="match status" value="1"/>
</dbReference>
<evidence type="ECO:0000259" key="11">
    <source>
        <dbReference type="Pfam" id="PF02463"/>
    </source>
</evidence>
<accession>A0A512BH81</accession>
<dbReference type="InterPro" id="IPR042174">
    <property type="entry name" value="RecF_2"/>
</dbReference>
<organism evidence="12 13">
    <name type="scientific">Segetibacter aerophilus</name>
    <dbReference type="NCBI Taxonomy" id="670293"/>
    <lineage>
        <taxon>Bacteria</taxon>
        <taxon>Pseudomonadati</taxon>
        <taxon>Bacteroidota</taxon>
        <taxon>Chitinophagia</taxon>
        <taxon>Chitinophagales</taxon>
        <taxon>Chitinophagaceae</taxon>
        <taxon>Segetibacter</taxon>
    </lineage>
</organism>
<evidence type="ECO:0000256" key="8">
    <source>
        <dbReference type="ARBA" id="ARBA00023125"/>
    </source>
</evidence>
<dbReference type="GO" id="GO:0003697">
    <property type="term" value="F:single-stranded DNA binding"/>
    <property type="evidence" value="ECO:0007669"/>
    <property type="project" value="UniProtKB-UniRule"/>
</dbReference>